<evidence type="ECO:0000313" key="1">
    <source>
        <dbReference type="EMBL" id="WOG92792.1"/>
    </source>
</evidence>
<dbReference type="AlphaFoldDB" id="A0AAF1ATS7"/>
<protein>
    <submittedName>
        <fullName evidence="1">Uncharacterized protein</fullName>
    </submittedName>
</protein>
<gene>
    <name evidence="1" type="ORF">DCAR_0312068</name>
</gene>
<dbReference type="EMBL" id="CP093345">
    <property type="protein sequence ID" value="WOG92792.1"/>
    <property type="molecule type" value="Genomic_DNA"/>
</dbReference>
<keyword evidence="2" id="KW-1185">Reference proteome</keyword>
<reference evidence="1" key="1">
    <citation type="journal article" date="2016" name="Nat. Genet.">
        <title>A high-quality carrot genome assembly provides new insights into carotenoid accumulation and asterid genome evolution.</title>
        <authorList>
            <person name="Iorizzo M."/>
            <person name="Ellison S."/>
            <person name="Senalik D."/>
            <person name="Zeng P."/>
            <person name="Satapoomin P."/>
            <person name="Huang J."/>
            <person name="Bowman M."/>
            <person name="Iovene M."/>
            <person name="Sanseverino W."/>
            <person name="Cavagnaro P."/>
            <person name="Yildiz M."/>
            <person name="Macko-Podgorni A."/>
            <person name="Moranska E."/>
            <person name="Grzebelus E."/>
            <person name="Grzebelus D."/>
            <person name="Ashrafi H."/>
            <person name="Zheng Z."/>
            <person name="Cheng S."/>
            <person name="Spooner D."/>
            <person name="Van Deynze A."/>
            <person name="Simon P."/>
        </authorList>
    </citation>
    <scope>NUCLEOTIDE SEQUENCE</scope>
    <source>
        <tissue evidence="1">Leaf</tissue>
    </source>
</reference>
<proteinExistence type="predicted"/>
<organism evidence="1 2">
    <name type="scientific">Daucus carota subsp. sativus</name>
    <name type="common">Carrot</name>
    <dbReference type="NCBI Taxonomy" id="79200"/>
    <lineage>
        <taxon>Eukaryota</taxon>
        <taxon>Viridiplantae</taxon>
        <taxon>Streptophyta</taxon>
        <taxon>Embryophyta</taxon>
        <taxon>Tracheophyta</taxon>
        <taxon>Spermatophyta</taxon>
        <taxon>Magnoliopsida</taxon>
        <taxon>eudicotyledons</taxon>
        <taxon>Gunneridae</taxon>
        <taxon>Pentapetalae</taxon>
        <taxon>asterids</taxon>
        <taxon>campanulids</taxon>
        <taxon>Apiales</taxon>
        <taxon>Apiaceae</taxon>
        <taxon>Apioideae</taxon>
        <taxon>Scandiceae</taxon>
        <taxon>Daucinae</taxon>
        <taxon>Daucus</taxon>
        <taxon>Daucus sect. Daucus</taxon>
    </lineage>
</organism>
<dbReference type="Proteomes" id="UP000077755">
    <property type="component" value="Chromosome 3"/>
</dbReference>
<reference evidence="1" key="2">
    <citation type="submission" date="2022-03" db="EMBL/GenBank/DDBJ databases">
        <title>Draft title - Genomic analysis of global carrot germplasm unveils the trajectory of domestication and the origin of high carotenoid orange carrot.</title>
        <authorList>
            <person name="Iorizzo M."/>
            <person name="Ellison S."/>
            <person name="Senalik D."/>
            <person name="Macko-Podgorni A."/>
            <person name="Grzebelus D."/>
            <person name="Bostan H."/>
            <person name="Rolling W."/>
            <person name="Curaba J."/>
            <person name="Simon P."/>
        </authorList>
    </citation>
    <scope>NUCLEOTIDE SEQUENCE</scope>
    <source>
        <tissue evidence="1">Leaf</tissue>
    </source>
</reference>
<accession>A0AAF1ATS7</accession>
<evidence type="ECO:0000313" key="2">
    <source>
        <dbReference type="Proteomes" id="UP000077755"/>
    </source>
</evidence>
<dbReference type="PANTHER" id="PTHR45749">
    <property type="match status" value="1"/>
</dbReference>
<sequence length="151" mass="17637">MRGKHQGVQKRLLDVNPRAFYMPCGLLSDMANSSLYNVFANSAKRWNLLLEYVDDLTLKSFRVTRWESRIESVKAIRTQAPKIRDALMKLVEFSIFEFILSLVIWHDILHKINFLSKNLQSEDMRLDVAITSLKGLVSFFENYRESGLHQL</sequence>
<name>A0AAF1ATS7_DAUCS</name>
<dbReference type="PANTHER" id="PTHR45749:SF35">
    <property type="entry name" value="AC-LIKE TRANSPOSASE-RELATED"/>
    <property type="match status" value="1"/>
</dbReference>